<proteinExistence type="predicted"/>
<sequence length="79" mass="8960">MSKGSFNNMKPFELKNWRCQACLCKLLKTNNTETPVRQSNKDIATTSVDSCNITIRRTQTNTKNVTVESDDLNLTVSDF</sequence>
<evidence type="ECO:0000313" key="1">
    <source>
        <dbReference type="EMBL" id="CAB3227005.1"/>
    </source>
</evidence>
<reference evidence="1 2" key="1">
    <citation type="submission" date="2020-04" db="EMBL/GenBank/DDBJ databases">
        <authorList>
            <person name="Wallbank WR R."/>
            <person name="Pardo Diaz C."/>
            <person name="Kozak K."/>
            <person name="Martin S."/>
            <person name="Jiggins C."/>
            <person name="Moest M."/>
            <person name="Warren A I."/>
            <person name="Byers J.R.P. K."/>
            <person name="Montejo-Kovacevich G."/>
            <person name="Yen C E."/>
        </authorList>
    </citation>
    <scope>NUCLEOTIDE SEQUENCE [LARGE SCALE GENOMIC DNA]</scope>
</reference>
<dbReference type="EMBL" id="CADEBD010000275">
    <property type="protein sequence ID" value="CAB3227005.1"/>
    <property type="molecule type" value="Genomic_DNA"/>
</dbReference>
<name>A0A8S0Z3K2_ARCPL</name>
<protein>
    <submittedName>
        <fullName evidence="1">Uncharacterized protein</fullName>
    </submittedName>
</protein>
<dbReference type="AlphaFoldDB" id="A0A8S0Z3K2"/>
<dbReference type="Proteomes" id="UP000494256">
    <property type="component" value="Unassembled WGS sequence"/>
</dbReference>
<comment type="caution">
    <text evidence="1">The sequence shown here is derived from an EMBL/GenBank/DDBJ whole genome shotgun (WGS) entry which is preliminary data.</text>
</comment>
<organism evidence="1 2">
    <name type="scientific">Arctia plantaginis</name>
    <name type="common">Wood tiger moth</name>
    <name type="synonym">Phalaena plantaginis</name>
    <dbReference type="NCBI Taxonomy" id="874455"/>
    <lineage>
        <taxon>Eukaryota</taxon>
        <taxon>Metazoa</taxon>
        <taxon>Ecdysozoa</taxon>
        <taxon>Arthropoda</taxon>
        <taxon>Hexapoda</taxon>
        <taxon>Insecta</taxon>
        <taxon>Pterygota</taxon>
        <taxon>Neoptera</taxon>
        <taxon>Endopterygota</taxon>
        <taxon>Lepidoptera</taxon>
        <taxon>Glossata</taxon>
        <taxon>Ditrysia</taxon>
        <taxon>Noctuoidea</taxon>
        <taxon>Erebidae</taxon>
        <taxon>Arctiinae</taxon>
        <taxon>Arctia</taxon>
    </lineage>
</organism>
<gene>
    <name evidence="1" type="ORF">APLA_LOCUS2797</name>
</gene>
<accession>A0A8S0Z3K2</accession>
<evidence type="ECO:0000313" key="2">
    <source>
        <dbReference type="Proteomes" id="UP000494256"/>
    </source>
</evidence>
<dbReference type="OrthoDB" id="445695at2759"/>